<sequence length="437" mass="46933">MSIGERLKQLVSPLRGTPLSPVKRGMYSYMRDSDGRLSRVHLRVEPDGQGTMLVNASTAARLTRSGVLLVKGLLEGVAEEKLFTAARRAFRGTTKAAVHQDLVRLTSLLDEMTEPTGAYPITSMSQFMPTPRESQLIAPFKADLSFDTVHSMDPILDKLWTIGVPHITLLAPKDVNQDVLVHAIEHAEDLGMITGVRGRGTDLNRGTLLERMGQAGLDHLTVLHAASTAELHDGLCGPGDHANARATIARSGELEICPVVQIPLTVSTCRELEETLSDLEEMQVQHLSVFALATTGDASEAGDTEAIHSQALPGLCQQLEALASETNTSLMWAPPVTADGTQSAAEQICAGPRCTGDVTVRVEPDGSVIPARGPWMAAGNLLHDDWETIWSHSAFRVFRERIAEPRACAMCPGLAICESGCPADPDGWTSDGVTKNA</sequence>
<dbReference type="InterPro" id="IPR058240">
    <property type="entry name" value="rSAM_sf"/>
</dbReference>
<evidence type="ECO:0000313" key="3">
    <source>
        <dbReference type="Proteomes" id="UP001593833"/>
    </source>
</evidence>
<dbReference type="Pfam" id="PF13186">
    <property type="entry name" value="SPASM"/>
    <property type="match status" value="1"/>
</dbReference>
<comment type="caution">
    <text evidence="2">The sequence shown here is derived from an EMBL/GenBank/DDBJ whole genome shotgun (WGS) entry which is preliminary data.</text>
</comment>
<reference evidence="2 3" key="1">
    <citation type="submission" date="2024-09" db="EMBL/GenBank/DDBJ databases">
        <authorList>
            <person name="D'Angelo T."/>
        </authorList>
    </citation>
    <scope>NUCLEOTIDE SEQUENCE [LARGE SCALE GENOMIC DNA]</scope>
    <source>
        <strain evidence="2">SAG AM-320-E07</strain>
    </source>
</reference>
<dbReference type="InterPro" id="IPR050377">
    <property type="entry name" value="Radical_SAM_PqqE_MftC-like"/>
</dbReference>
<dbReference type="InterPro" id="IPR023885">
    <property type="entry name" value="4Fe4S-binding_SPASM_dom"/>
</dbReference>
<dbReference type="PANTHER" id="PTHR11228:SF7">
    <property type="entry name" value="PQQA PEPTIDE CYCLASE"/>
    <property type="match status" value="1"/>
</dbReference>
<gene>
    <name evidence="2" type="ORF">ACFL6M_00040</name>
</gene>
<dbReference type="SUPFAM" id="SSF102114">
    <property type="entry name" value="Radical SAM enzymes"/>
    <property type="match status" value="1"/>
</dbReference>
<evidence type="ECO:0000259" key="1">
    <source>
        <dbReference type="Pfam" id="PF13186"/>
    </source>
</evidence>
<dbReference type="InterPro" id="IPR013785">
    <property type="entry name" value="Aldolase_TIM"/>
</dbReference>
<dbReference type="EMBL" id="JBHPKH010000001">
    <property type="protein sequence ID" value="MFC1571965.1"/>
    <property type="molecule type" value="Genomic_DNA"/>
</dbReference>
<name>A0ABV6YI54_UNCEI</name>
<organism evidence="2 3">
    <name type="scientific">Eiseniibacteriota bacterium</name>
    <dbReference type="NCBI Taxonomy" id="2212470"/>
    <lineage>
        <taxon>Bacteria</taxon>
        <taxon>Candidatus Eiseniibacteriota</taxon>
    </lineage>
</organism>
<protein>
    <submittedName>
        <fullName evidence="2">SPASM domain-containing protein</fullName>
    </submittedName>
</protein>
<proteinExistence type="predicted"/>
<evidence type="ECO:0000313" key="2">
    <source>
        <dbReference type="EMBL" id="MFC1571965.1"/>
    </source>
</evidence>
<accession>A0ABV6YI54</accession>
<feature type="domain" description="4Fe4S-binding SPASM" evidence="1">
    <location>
        <begin position="356"/>
        <end position="412"/>
    </location>
</feature>
<dbReference type="Gene3D" id="3.20.20.70">
    <property type="entry name" value="Aldolase class I"/>
    <property type="match status" value="1"/>
</dbReference>
<dbReference type="PANTHER" id="PTHR11228">
    <property type="entry name" value="RADICAL SAM DOMAIN PROTEIN"/>
    <property type="match status" value="1"/>
</dbReference>
<keyword evidence="3" id="KW-1185">Reference proteome</keyword>
<dbReference type="Proteomes" id="UP001593833">
    <property type="component" value="Unassembled WGS sequence"/>
</dbReference>